<feature type="region of interest" description="Disordered" evidence="1">
    <location>
        <begin position="33"/>
        <end position="53"/>
    </location>
</feature>
<name>A0A183DKA9_9BILA</name>
<keyword evidence="2" id="KW-1133">Transmembrane helix</keyword>
<accession>A0A183DKA9</accession>
<dbReference type="WBParaSite" id="GPUH_0000916001-mRNA-1">
    <property type="protein sequence ID" value="GPUH_0000916001-mRNA-1"/>
    <property type="gene ID" value="GPUH_0000916001"/>
</dbReference>
<keyword evidence="2" id="KW-0472">Membrane</keyword>
<keyword evidence="2" id="KW-0812">Transmembrane</keyword>
<evidence type="ECO:0000256" key="2">
    <source>
        <dbReference type="SAM" id="Phobius"/>
    </source>
</evidence>
<sequence length="151" mass="17030">LPLSTVVDYEYLFPPDRPPSPVPAIVHEEEVTVNANSENDGAEPDSQSEQKPPVLVPAAAIKEESSVKEEKTEPQVSNFRIHSGRVISFFFFSSRCGAVFYFIVLLLNIFWIFHPIVTFLVSQMCLCLGVSCDFFLYSSSASYWLFGRKQL</sequence>
<evidence type="ECO:0000256" key="1">
    <source>
        <dbReference type="SAM" id="MobiDB-lite"/>
    </source>
</evidence>
<proteinExistence type="predicted"/>
<feature type="transmembrane region" description="Helical" evidence="2">
    <location>
        <begin position="119"/>
        <end position="146"/>
    </location>
</feature>
<protein>
    <submittedName>
        <fullName evidence="3">Ovule protein</fullName>
    </submittedName>
</protein>
<reference evidence="3" key="1">
    <citation type="submission" date="2016-06" db="UniProtKB">
        <authorList>
            <consortium name="WormBaseParasite"/>
        </authorList>
    </citation>
    <scope>IDENTIFICATION</scope>
</reference>
<feature type="compositionally biased region" description="Polar residues" evidence="1">
    <location>
        <begin position="33"/>
        <end position="50"/>
    </location>
</feature>
<feature type="transmembrane region" description="Helical" evidence="2">
    <location>
        <begin position="89"/>
        <end position="113"/>
    </location>
</feature>
<organism evidence="3">
    <name type="scientific">Gongylonema pulchrum</name>
    <dbReference type="NCBI Taxonomy" id="637853"/>
    <lineage>
        <taxon>Eukaryota</taxon>
        <taxon>Metazoa</taxon>
        <taxon>Ecdysozoa</taxon>
        <taxon>Nematoda</taxon>
        <taxon>Chromadorea</taxon>
        <taxon>Rhabditida</taxon>
        <taxon>Spirurina</taxon>
        <taxon>Spiruromorpha</taxon>
        <taxon>Spiruroidea</taxon>
        <taxon>Gongylonematidae</taxon>
        <taxon>Gongylonema</taxon>
    </lineage>
</organism>
<dbReference type="AlphaFoldDB" id="A0A183DKA9"/>
<evidence type="ECO:0000313" key="3">
    <source>
        <dbReference type="WBParaSite" id="GPUH_0000916001-mRNA-1"/>
    </source>
</evidence>